<proteinExistence type="predicted"/>
<reference evidence="1 2" key="1">
    <citation type="submission" date="2019-05" db="EMBL/GenBank/DDBJ databases">
        <title>Emergence of the Ug99 lineage of the wheat stem rust pathogen through somatic hybridization.</title>
        <authorList>
            <person name="Li F."/>
            <person name="Upadhyaya N.M."/>
            <person name="Sperschneider J."/>
            <person name="Matny O."/>
            <person name="Nguyen-Phuc H."/>
            <person name="Mago R."/>
            <person name="Raley C."/>
            <person name="Miller M.E."/>
            <person name="Silverstein K.A.T."/>
            <person name="Henningsen E."/>
            <person name="Hirsch C.D."/>
            <person name="Visser B."/>
            <person name="Pretorius Z.A."/>
            <person name="Steffenson B.J."/>
            <person name="Schwessinger B."/>
            <person name="Dodds P.N."/>
            <person name="Figueroa M."/>
        </authorList>
    </citation>
    <scope>NUCLEOTIDE SEQUENCE [LARGE SCALE GENOMIC DNA]</scope>
    <source>
        <strain evidence="1">21-0</strain>
    </source>
</reference>
<organism evidence="1 2">
    <name type="scientific">Puccinia graminis f. sp. tritici</name>
    <dbReference type="NCBI Taxonomy" id="56615"/>
    <lineage>
        <taxon>Eukaryota</taxon>
        <taxon>Fungi</taxon>
        <taxon>Dikarya</taxon>
        <taxon>Basidiomycota</taxon>
        <taxon>Pucciniomycotina</taxon>
        <taxon>Pucciniomycetes</taxon>
        <taxon>Pucciniales</taxon>
        <taxon>Pucciniaceae</taxon>
        <taxon>Puccinia</taxon>
    </lineage>
</organism>
<dbReference type="AlphaFoldDB" id="A0A5B0PF47"/>
<protein>
    <submittedName>
        <fullName evidence="1">Uncharacterized protein</fullName>
    </submittedName>
</protein>
<dbReference type="EMBL" id="VSWC01000054">
    <property type="protein sequence ID" value="KAA1100215.1"/>
    <property type="molecule type" value="Genomic_DNA"/>
</dbReference>
<evidence type="ECO:0000313" key="1">
    <source>
        <dbReference type="EMBL" id="KAA1100215.1"/>
    </source>
</evidence>
<sequence>MGLEVPSAVQWRESRLANQSTRNIFPHRYSQITSPCYGLTRQSDLPSSTWIYTSG</sequence>
<name>A0A5B0PF47_PUCGR</name>
<accession>A0A5B0PF47</accession>
<comment type="caution">
    <text evidence="1">The sequence shown here is derived from an EMBL/GenBank/DDBJ whole genome shotgun (WGS) entry which is preliminary data.</text>
</comment>
<evidence type="ECO:0000313" key="2">
    <source>
        <dbReference type="Proteomes" id="UP000324748"/>
    </source>
</evidence>
<dbReference type="Proteomes" id="UP000324748">
    <property type="component" value="Unassembled WGS sequence"/>
</dbReference>
<keyword evidence="2" id="KW-1185">Reference proteome</keyword>
<gene>
    <name evidence="1" type="ORF">PGT21_031728</name>
</gene>